<dbReference type="OrthoDB" id="49016at2759"/>
<dbReference type="Proteomes" id="UP000644660">
    <property type="component" value="Unassembled WGS sequence"/>
</dbReference>
<keyword evidence="6" id="KW-0653">Protein transport</keyword>
<comment type="caution">
    <text evidence="13">The sequence shown here is derived from an EMBL/GenBank/DDBJ whole genome shotgun (WGS) entry which is preliminary data.</text>
</comment>
<feature type="compositionally biased region" description="Basic residues" evidence="8">
    <location>
        <begin position="25"/>
        <end position="34"/>
    </location>
</feature>
<comment type="subcellular location">
    <subcellularLocation>
        <location evidence="2">Cytoplasm</location>
    </subcellularLocation>
    <subcellularLocation>
        <location evidence="1">Golgi apparatus membrane</location>
    </subcellularLocation>
</comment>
<dbReference type="EMBL" id="CAEFZW010000001">
    <property type="protein sequence ID" value="CAB4252017.1"/>
    <property type="molecule type" value="Genomic_DNA"/>
</dbReference>
<dbReference type="GO" id="GO:0030127">
    <property type="term" value="C:COPII vesicle coat"/>
    <property type="evidence" value="ECO:0007669"/>
    <property type="project" value="InterPro"/>
</dbReference>
<keyword evidence="5" id="KW-0963">Cytoplasm</keyword>
<accession>A0A8H2VB40</accession>
<dbReference type="InterPro" id="IPR006900">
    <property type="entry name" value="Sec23/24_helical_dom"/>
</dbReference>
<evidence type="ECO:0000256" key="6">
    <source>
        <dbReference type="ARBA" id="ARBA00022927"/>
    </source>
</evidence>
<dbReference type="InterPro" id="IPR036175">
    <property type="entry name" value="Sec23/24_helical_dom_sf"/>
</dbReference>
<organism evidence="13 14">
    <name type="scientific">Maudiozyma barnettii</name>
    <dbReference type="NCBI Taxonomy" id="61262"/>
    <lineage>
        <taxon>Eukaryota</taxon>
        <taxon>Fungi</taxon>
        <taxon>Dikarya</taxon>
        <taxon>Ascomycota</taxon>
        <taxon>Saccharomycotina</taxon>
        <taxon>Saccharomycetes</taxon>
        <taxon>Saccharomycetales</taxon>
        <taxon>Saccharomycetaceae</taxon>
        <taxon>Maudiozyma</taxon>
    </lineage>
</organism>
<dbReference type="SUPFAM" id="SSF53300">
    <property type="entry name" value="vWA-like"/>
    <property type="match status" value="1"/>
</dbReference>
<dbReference type="InterPro" id="IPR050550">
    <property type="entry name" value="SEC23_SEC24_subfamily"/>
</dbReference>
<dbReference type="Gene3D" id="2.30.30.380">
    <property type="entry name" value="Zn-finger domain of Sec23/24"/>
    <property type="match status" value="1"/>
</dbReference>
<dbReference type="GO" id="GO:0006886">
    <property type="term" value="P:intracellular protein transport"/>
    <property type="evidence" value="ECO:0007669"/>
    <property type="project" value="InterPro"/>
</dbReference>
<dbReference type="InterPro" id="IPR006895">
    <property type="entry name" value="Znf_Sec23_Sec24"/>
</dbReference>
<feature type="domain" description="Sec23/Sec24 beta-sandwich" evidence="12">
    <location>
        <begin position="556"/>
        <end position="638"/>
    </location>
</feature>
<evidence type="ECO:0000256" key="1">
    <source>
        <dbReference type="ARBA" id="ARBA00004394"/>
    </source>
</evidence>
<keyword evidence="7" id="KW-0333">Golgi apparatus</keyword>
<dbReference type="SUPFAM" id="SSF81811">
    <property type="entry name" value="Helical domain of Sec23/24"/>
    <property type="match status" value="1"/>
</dbReference>
<dbReference type="Gene3D" id="3.40.50.410">
    <property type="entry name" value="von Willebrand factor, type A domain"/>
    <property type="match status" value="1"/>
</dbReference>
<keyword evidence="14" id="KW-1185">Reference proteome</keyword>
<gene>
    <name evidence="13" type="ORF">KABA2_01S04092</name>
</gene>
<evidence type="ECO:0000313" key="13">
    <source>
        <dbReference type="EMBL" id="CAB4252017.1"/>
    </source>
</evidence>
<dbReference type="AlphaFoldDB" id="A0A8H2VB40"/>
<dbReference type="PANTHER" id="PTHR13803">
    <property type="entry name" value="SEC24-RELATED PROTEIN"/>
    <property type="match status" value="1"/>
</dbReference>
<dbReference type="InterPro" id="IPR012990">
    <property type="entry name" value="Beta-sandwich_Sec23_24"/>
</dbReference>
<dbReference type="GO" id="GO:0000149">
    <property type="term" value="F:SNARE binding"/>
    <property type="evidence" value="ECO:0007669"/>
    <property type="project" value="TreeGrafter"/>
</dbReference>
<dbReference type="PANTHER" id="PTHR13803:SF4">
    <property type="entry name" value="SECRETORY 24CD, ISOFORM C"/>
    <property type="match status" value="1"/>
</dbReference>
<evidence type="ECO:0000256" key="2">
    <source>
        <dbReference type="ARBA" id="ARBA00004496"/>
    </source>
</evidence>
<evidence type="ECO:0000313" key="14">
    <source>
        <dbReference type="Proteomes" id="UP000644660"/>
    </source>
</evidence>
<evidence type="ECO:0000256" key="8">
    <source>
        <dbReference type="SAM" id="MobiDB-lite"/>
    </source>
</evidence>
<keyword evidence="4" id="KW-0813">Transport</keyword>
<dbReference type="RefSeq" id="XP_041404056.1">
    <property type="nucleotide sequence ID" value="XM_041548122.1"/>
</dbReference>
<evidence type="ECO:0000259" key="10">
    <source>
        <dbReference type="Pfam" id="PF04811"/>
    </source>
</evidence>
<dbReference type="InterPro" id="IPR006896">
    <property type="entry name" value="Sec23/24_trunk_dom"/>
</dbReference>
<dbReference type="Gene3D" id="1.20.120.730">
    <property type="entry name" value="Sec23/Sec24 helical domain"/>
    <property type="match status" value="1"/>
</dbReference>
<name>A0A8H2VB40_9SACH</name>
<dbReference type="Pfam" id="PF04815">
    <property type="entry name" value="Sec23_helical"/>
    <property type="match status" value="1"/>
</dbReference>
<dbReference type="Gene3D" id="3.40.20.10">
    <property type="entry name" value="Severin"/>
    <property type="match status" value="1"/>
</dbReference>
<feature type="domain" description="Sec23/Sec24 helical" evidence="11">
    <location>
        <begin position="651"/>
        <end position="750"/>
    </location>
</feature>
<dbReference type="InterPro" id="IPR036465">
    <property type="entry name" value="vWFA_dom_sf"/>
</dbReference>
<dbReference type="GO" id="GO:0008270">
    <property type="term" value="F:zinc ion binding"/>
    <property type="evidence" value="ECO:0007669"/>
    <property type="project" value="InterPro"/>
</dbReference>
<proteinExistence type="inferred from homology"/>
<feature type="domain" description="Zinc finger Sec23/Sec24-type" evidence="9">
    <location>
        <begin position="236"/>
        <end position="271"/>
    </location>
</feature>
<feature type="domain" description="Sec23/Sec24 trunk" evidence="10">
    <location>
        <begin position="313"/>
        <end position="550"/>
    </location>
</feature>
<dbReference type="InterPro" id="IPR029006">
    <property type="entry name" value="ADF-H/Gelsolin-like_dom_sf"/>
</dbReference>
<dbReference type="InterPro" id="IPR036180">
    <property type="entry name" value="Gelsolin-like_dom_sf"/>
</dbReference>
<dbReference type="SUPFAM" id="SSF81995">
    <property type="entry name" value="beta-sandwich domain of Sec23/24"/>
    <property type="match status" value="1"/>
</dbReference>
<feature type="region of interest" description="Disordered" evidence="8">
    <location>
        <begin position="1"/>
        <end position="37"/>
    </location>
</feature>
<dbReference type="SUPFAM" id="SSF82754">
    <property type="entry name" value="C-terminal, gelsolin-like domain of Sec23/24"/>
    <property type="match status" value="1"/>
</dbReference>
<dbReference type="GO" id="GO:0000139">
    <property type="term" value="C:Golgi membrane"/>
    <property type="evidence" value="ECO:0007669"/>
    <property type="project" value="UniProtKB-SubCell"/>
</dbReference>
<dbReference type="GO" id="GO:0070971">
    <property type="term" value="C:endoplasmic reticulum exit site"/>
    <property type="evidence" value="ECO:0007669"/>
    <property type="project" value="TreeGrafter"/>
</dbReference>
<feature type="compositionally biased region" description="Polar residues" evidence="8">
    <location>
        <begin position="1"/>
        <end position="23"/>
    </location>
</feature>
<comment type="similarity">
    <text evidence="3">Belongs to the SEC23/SEC24 family. SEC24 subfamily.</text>
</comment>
<evidence type="ECO:0000256" key="3">
    <source>
        <dbReference type="ARBA" id="ARBA00008334"/>
    </source>
</evidence>
<evidence type="ECO:0000259" key="9">
    <source>
        <dbReference type="Pfam" id="PF04810"/>
    </source>
</evidence>
<dbReference type="Pfam" id="PF04810">
    <property type="entry name" value="zf-Sec23_Sec24"/>
    <property type="match status" value="1"/>
</dbReference>
<evidence type="ECO:0000259" key="11">
    <source>
        <dbReference type="Pfam" id="PF04815"/>
    </source>
</evidence>
<sequence length="948" mass="106828">MSQDQLYQQMSDLSLDQQPQLPSKSGRKHKRPARAYHDVNGDNFNSGMQAQGNDQQFMSQGQPNINMNTPQFNNAAQFGGAGPAHGQIFTSQQVNSPMSNNGASNGNIQNQMTGANQFGNNISSNNVSDAQGTSSHYVPIQRWEDQINILNKTFQTVNDSVAPLPTTSFYSVDQGSCNPRTMSLSMLNIPENEQLRHATKLPLGMTIQPFAELVTVDGSEIPIISSVDAENNVKAPVRCQRCRSYINPGYKLSYDSTFLCNICNVKSRMPMDILPGIDNGGNATTLEGRLEMNHGTVDFLAPSEYNAIQAKEPLPLHYIFVIDVTSMAIGNGSAMAVIEAVKQSIEYIIDYQPKCKVAIMTFDNKLKFYNLRPDLDAAQEYIVAELSDVFIPFYNGLFADPAESINVITDTLRKIENFIRNDIGGPVPYNCYGSAIQAAQLALSEFTGNQGGKIICSLNSLPTVGNGNLSVRKDDNLKQNLQCDNDFYRKLSDELLKSYISVDIFVTSDAFVDMLTVVTPVEMTAGTLKYYPKFQKEMDDHLIINDMVENISNIVGYQALLKVRCSTGLTVDQYYLKSVDYSDRDPLIPVITKDTVIDVLLKYTDKLKAKEDAYFQTAILYTDINGIRKVRSINCTGAVSNNMAEVFKFMNQNSLMRIMIKDVIRTIGNCDFIGIRKTIEQKVAEILTQYTALVGRRTNSLILPDAIKTLPMYLLSFEKSDLMKPNFRSTRGNERIYDLFQYGMLNSARLSYKLYPQFIPLHTLLEENDLTFYDVHNKMLQIESKSIMELSVRNGYNQLLNGGCYLICDGEKVYLMFNKNTNRMLLQDLLGIDPTIALGDITLYGGILPEIDTQINEKARNMVQYWCEICNKQSLPIVLLRAEVDNYYQEVISRILCEDQTINKITSYDSYLIQLHTIIQEKIKKEDYIKVSGNSKNHELFHQQYVQF</sequence>
<dbReference type="SUPFAM" id="SSF82919">
    <property type="entry name" value="Zn-finger domain of Sec23/24"/>
    <property type="match status" value="1"/>
</dbReference>
<protein>
    <submittedName>
        <fullName evidence="13">Similar to Saccharomyces cerevisiae YHR098C SFB3 Component of the Sec23p-Sfb3p heterodimer of the COPII vesicle coat, required for cargo selection during vesicle formation in ER to Golgi transport</fullName>
    </submittedName>
</protein>
<dbReference type="InterPro" id="IPR036174">
    <property type="entry name" value="Znf_Sec23_Sec24_sf"/>
</dbReference>
<dbReference type="Pfam" id="PF04811">
    <property type="entry name" value="Sec23_trunk"/>
    <property type="match status" value="1"/>
</dbReference>
<evidence type="ECO:0000256" key="5">
    <source>
        <dbReference type="ARBA" id="ARBA00022490"/>
    </source>
</evidence>
<dbReference type="GeneID" id="64855134"/>
<dbReference type="Gene3D" id="2.60.40.1670">
    <property type="entry name" value="beta-sandwich domain of Sec23/24"/>
    <property type="match status" value="1"/>
</dbReference>
<dbReference type="Pfam" id="PF08033">
    <property type="entry name" value="Sec23_BS"/>
    <property type="match status" value="1"/>
</dbReference>
<evidence type="ECO:0000256" key="4">
    <source>
        <dbReference type="ARBA" id="ARBA00022448"/>
    </source>
</evidence>
<evidence type="ECO:0000259" key="12">
    <source>
        <dbReference type="Pfam" id="PF08033"/>
    </source>
</evidence>
<reference evidence="13 14" key="1">
    <citation type="submission" date="2020-05" db="EMBL/GenBank/DDBJ databases">
        <authorList>
            <person name="Casaregola S."/>
            <person name="Devillers H."/>
            <person name="Grondin C."/>
        </authorList>
    </citation>
    <scope>NUCLEOTIDE SEQUENCE [LARGE SCALE GENOMIC DNA]</scope>
    <source>
        <strain evidence="13 14">CLIB 1767</strain>
    </source>
</reference>
<evidence type="ECO:0000256" key="7">
    <source>
        <dbReference type="ARBA" id="ARBA00023034"/>
    </source>
</evidence>
<dbReference type="GO" id="GO:0090110">
    <property type="term" value="P:COPII-coated vesicle cargo loading"/>
    <property type="evidence" value="ECO:0007669"/>
    <property type="project" value="TreeGrafter"/>
</dbReference>